<organism evidence="2 3">
    <name type="scientific">Aquamicrobium zhengzhouense</name>
    <dbReference type="NCBI Taxonomy" id="2781738"/>
    <lineage>
        <taxon>Bacteria</taxon>
        <taxon>Pseudomonadati</taxon>
        <taxon>Pseudomonadota</taxon>
        <taxon>Alphaproteobacteria</taxon>
        <taxon>Hyphomicrobiales</taxon>
        <taxon>Phyllobacteriaceae</taxon>
        <taxon>Aquamicrobium</taxon>
    </lineage>
</organism>
<evidence type="ECO:0000313" key="3">
    <source>
        <dbReference type="Proteomes" id="UP000601789"/>
    </source>
</evidence>
<comment type="caution">
    <text evidence="2">The sequence shown here is derived from an EMBL/GenBank/DDBJ whole genome shotgun (WGS) entry which is preliminary data.</text>
</comment>
<dbReference type="Gene3D" id="3.30.160.150">
    <property type="entry name" value="Lipoprotein like domain"/>
    <property type="match status" value="1"/>
</dbReference>
<protein>
    <recommendedName>
        <fullName evidence="4">LPS-assembly lipoprotein</fullName>
    </recommendedName>
</protein>
<keyword evidence="3" id="KW-1185">Reference proteome</keyword>
<reference evidence="2 3" key="1">
    <citation type="submission" date="2020-10" db="EMBL/GenBank/DDBJ databases">
        <title>Aquamicrobium zhengzhouensis sp. nov., a exopolysaccharide producing bacterium isolated from farmland soil.</title>
        <authorList>
            <person name="Wang X."/>
        </authorList>
    </citation>
    <scope>NUCLEOTIDE SEQUENCE [LARGE SCALE GENOMIC DNA]</scope>
    <source>
        <strain evidence="3">cd-1</strain>
    </source>
</reference>
<sequence length="212" mass="22417">MSSSDRAVQQPRLRGVATMMLALVALGGCTVQPLYGDRSAAIGASVHDSAVLASVAVVPAGDRVGQEVRNHLIFLLGGGKGQPANPAYRIDLGVSSFASSGPTIETKSRTLEPSSGIMTVRSQYTLTEFATGRVISRGARSVQAAYDIPAQEFAALRARRDAENRGARELAEIMRLVIAQELRNATSTQAPAILSSPEELQARERPGEPASF</sequence>
<feature type="compositionally biased region" description="Basic and acidic residues" evidence="1">
    <location>
        <begin position="200"/>
        <end position="212"/>
    </location>
</feature>
<name>A0ABS0SFV5_9HYPH</name>
<evidence type="ECO:0000256" key="1">
    <source>
        <dbReference type="SAM" id="MobiDB-lite"/>
    </source>
</evidence>
<dbReference type="EMBL" id="JADGMQ010000014">
    <property type="protein sequence ID" value="MBI1622188.1"/>
    <property type="molecule type" value="Genomic_DNA"/>
</dbReference>
<accession>A0ABS0SFV5</accession>
<dbReference type="Proteomes" id="UP000601789">
    <property type="component" value="Unassembled WGS sequence"/>
</dbReference>
<evidence type="ECO:0008006" key="4">
    <source>
        <dbReference type="Google" id="ProtNLM"/>
    </source>
</evidence>
<evidence type="ECO:0000313" key="2">
    <source>
        <dbReference type="EMBL" id="MBI1622188.1"/>
    </source>
</evidence>
<dbReference type="PROSITE" id="PS51257">
    <property type="entry name" value="PROKAR_LIPOPROTEIN"/>
    <property type="match status" value="1"/>
</dbReference>
<dbReference type="RefSeq" id="WP_198477730.1">
    <property type="nucleotide sequence ID" value="NZ_JADGMQ010000014.1"/>
</dbReference>
<dbReference type="Pfam" id="PF04390">
    <property type="entry name" value="LptE"/>
    <property type="match status" value="1"/>
</dbReference>
<dbReference type="InterPro" id="IPR007485">
    <property type="entry name" value="LPS_assembly_LptE"/>
</dbReference>
<proteinExistence type="predicted"/>
<feature type="region of interest" description="Disordered" evidence="1">
    <location>
        <begin position="189"/>
        <end position="212"/>
    </location>
</feature>
<gene>
    <name evidence="2" type="ORF">IOD40_16125</name>
</gene>